<comment type="pathway">
    <text evidence="1 6 8">Amino-acid degradation; L-histidine degradation into L-glutamate; N-formimidoyl-L-glutamate from L-histidine: step 1/3.</text>
</comment>
<dbReference type="OrthoDB" id="9806955at2"/>
<dbReference type="Proteomes" id="UP000544107">
    <property type="component" value="Unassembled WGS sequence"/>
</dbReference>
<dbReference type="CDD" id="cd00332">
    <property type="entry name" value="PAL-HAL"/>
    <property type="match status" value="1"/>
</dbReference>
<feature type="cross-link" description="5-imidazolinone (Ala-Gly)" evidence="6">
    <location>
        <begin position="142"/>
        <end position="144"/>
    </location>
</feature>
<comment type="PTM">
    <text evidence="6">Contains an active site 4-methylidene-imidazol-5-one (MIO), which is formed autocatalytically by cyclization and dehydration of residues Ala-Ser-Gly.</text>
</comment>
<dbReference type="InterPro" id="IPR001106">
    <property type="entry name" value="Aromatic_Lyase"/>
</dbReference>
<evidence type="ECO:0000256" key="3">
    <source>
        <dbReference type="ARBA" id="ARBA00022808"/>
    </source>
</evidence>
<evidence type="ECO:0000256" key="5">
    <source>
        <dbReference type="ARBA" id="ARBA00049269"/>
    </source>
</evidence>
<dbReference type="Gene3D" id="1.10.275.10">
    <property type="entry name" value="Fumarase/aspartase (N-terminal domain)"/>
    <property type="match status" value="1"/>
</dbReference>
<dbReference type="NCBIfam" id="NF006871">
    <property type="entry name" value="PRK09367.1"/>
    <property type="match status" value="1"/>
</dbReference>
<evidence type="ECO:0000313" key="10">
    <source>
        <dbReference type="EMBL" id="MBB4010606.1"/>
    </source>
</evidence>
<organism evidence="11 12">
    <name type="scientific">Allorhizobium taibaishanense</name>
    <dbReference type="NCBI Taxonomy" id="887144"/>
    <lineage>
        <taxon>Bacteria</taxon>
        <taxon>Pseudomonadati</taxon>
        <taxon>Pseudomonadota</taxon>
        <taxon>Alphaproteobacteria</taxon>
        <taxon>Hyphomicrobiales</taxon>
        <taxon>Rhizobiaceae</taxon>
        <taxon>Rhizobium/Agrobacterium group</taxon>
        <taxon>Allorhizobium</taxon>
    </lineage>
</organism>
<dbReference type="Proteomes" id="UP000185598">
    <property type="component" value="Unassembled WGS sequence"/>
</dbReference>
<evidence type="ECO:0000256" key="7">
    <source>
        <dbReference type="RuleBase" id="RU003954"/>
    </source>
</evidence>
<comment type="caution">
    <text evidence="11">The sequence shown here is derived from an EMBL/GenBank/DDBJ whole genome shotgun (WGS) entry which is preliminary data.</text>
</comment>
<dbReference type="InterPro" id="IPR008948">
    <property type="entry name" value="L-Aspartase-like"/>
</dbReference>
<evidence type="ECO:0000313" key="12">
    <source>
        <dbReference type="Proteomes" id="UP000185598"/>
    </source>
</evidence>
<dbReference type="NCBIfam" id="TIGR01225">
    <property type="entry name" value="hutH"/>
    <property type="match status" value="1"/>
</dbReference>
<comment type="subcellular location">
    <subcellularLocation>
        <location evidence="6 9">Cytoplasm</location>
    </subcellularLocation>
</comment>
<dbReference type="InterPro" id="IPR005921">
    <property type="entry name" value="HutH"/>
</dbReference>
<dbReference type="FunFam" id="1.10.275.10:FF:000005">
    <property type="entry name" value="Histidine ammonia-lyase"/>
    <property type="match status" value="1"/>
</dbReference>
<evidence type="ECO:0000313" key="11">
    <source>
        <dbReference type="EMBL" id="OLP52292.1"/>
    </source>
</evidence>
<dbReference type="SUPFAM" id="SSF48557">
    <property type="entry name" value="L-aspartase-like"/>
    <property type="match status" value="1"/>
</dbReference>
<evidence type="ECO:0000256" key="6">
    <source>
        <dbReference type="HAMAP-Rule" id="MF_00229"/>
    </source>
</evidence>
<name>A0A1Q9ABQ5_9HYPH</name>
<dbReference type="FunFam" id="1.20.200.10:FF:000003">
    <property type="entry name" value="Histidine ammonia-lyase"/>
    <property type="match status" value="1"/>
</dbReference>
<dbReference type="AlphaFoldDB" id="A0A1Q9ABQ5"/>
<accession>A0A1Q9ABQ5</accession>
<dbReference type="RefSeq" id="WP_075612605.1">
    <property type="nucleotide sequence ID" value="NZ_JACIED010000010.1"/>
</dbReference>
<dbReference type="InterPro" id="IPR022313">
    <property type="entry name" value="Phe/His_NH3-lyase_AS"/>
</dbReference>
<dbReference type="HAMAP" id="MF_00229">
    <property type="entry name" value="His_ammonia_lyase"/>
    <property type="match status" value="1"/>
</dbReference>
<dbReference type="GO" id="GO:0005737">
    <property type="term" value="C:cytoplasm"/>
    <property type="evidence" value="ECO:0007669"/>
    <property type="project" value="UniProtKB-SubCell"/>
</dbReference>
<sequence length="511" mass="53349">MTIILHPGAVPLSDLARIYWTGEPVALHRTFDAGIERAAARIAAIAAGNEPVYGVNTGFGKLASIKIDAADTAKLQRNLILSHCCGVGAPLSENIVRLIMSLKLVSLGRGASGVRLELVRLIEAMLEKGVIPVIPEKGSVGASGDLAPLAHMAAVMMGEAEAFYQGERLSGSEALKRAGLQPVTLAAKEGLALINGTQASTALALAGLFRAHRAAQAALITGALSTDAAMGSSAPFTADIHTLRGHQGQIDTAAALRALLEGSVIRQSHLDGDERVQDPYCIRCQPQVDGACLDILRMAARTLTIEANAVTDNPLVLSDDSVVSGGNFHAEPVAFAADQIALAVCEIGAIAQRRIALLVDPALSYGLPAFLAKKPGLNSGLMIAEVTSAALMSENKQMAHPASVDSTPTSANQEDHVSMACHGARRLLQMTDNLFSIIGIEALTAAQGVEFRSPLTTSPELQKAITALRSVVDTLEEDRFMAPDLEAAGRLVADGRLVNSVSTGLLPELEA</sequence>
<dbReference type="EMBL" id="JACIED010000010">
    <property type="protein sequence ID" value="MBB4010606.1"/>
    <property type="molecule type" value="Genomic_DNA"/>
</dbReference>
<keyword evidence="3 6" id="KW-0369">Histidine metabolism</keyword>
<dbReference type="InterPro" id="IPR024083">
    <property type="entry name" value="Fumarase/histidase_N"/>
</dbReference>
<evidence type="ECO:0000313" key="13">
    <source>
        <dbReference type="Proteomes" id="UP000544107"/>
    </source>
</evidence>
<dbReference type="STRING" id="887144.BJF91_24195"/>
<evidence type="ECO:0000256" key="8">
    <source>
        <dbReference type="RuleBase" id="RU004479"/>
    </source>
</evidence>
<dbReference type="PROSITE" id="PS00488">
    <property type="entry name" value="PAL_HISTIDASE"/>
    <property type="match status" value="1"/>
</dbReference>
<dbReference type="EMBL" id="MKIN01000015">
    <property type="protein sequence ID" value="OLP52292.1"/>
    <property type="molecule type" value="Genomic_DNA"/>
</dbReference>
<keyword evidence="4 6" id="KW-0456">Lyase</keyword>
<protein>
    <recommendedName>
        <fullName evidence="2 6">Histidine ammonia-lyase</fullName>
        <shortName evidence="6">Histidase</shortName>
        <ecNumber evidence="2 6">4.3.1.3</ecNumber>
    </recommendedName>
</protein>
<dbReference type="GO" id="GO:0019557">
    <property type="term" value="P:L-histidine catabolic process to glutamate and formate"/>
    <property type="evidence" value="ECO:0007669"/>
    <property type="project" value="UniProtKB-UniPathway"/>
</dbReference>
<dbReference type="Pfam" id="PF00221">
    <property type="entry name" value="Lyase_aromatic"/>
    <property type="match status" value="1"/>
</dbReference>
<dbReference type="GO" id="GO:0004397">
    <property type="term" value="F:histidine ammonia-lyase activity"/>
    <property type="evidence" value="ECO:0007669"/>
    <property type="project" value="UniProtKB-UniRule"/>
</dbReference>
<dbReference type="EC" id="4.3.1.3" evidence="2 6"/>
<evidence type="ECO:0000256" key="1">
    <source>
        <dbReference type="ARBA" id="ARBA00005113"/>
    </source>
</evidence>
<evidence type="ECO:0000256" key="2">
    <source>
        <dbReference type="ARBA" id="ARBA00012994"/>
    </source>
</evidence>
<dbReference type="PANTHER" id="PTHR10362">
    <property type="entry name" value="HISTIDINE AMMONIA-LYASE"/>
    <property type="match status" value="1"/>
</dbReference>
<proteinExistence type="inferred from homology"/>
<keyword evidence="6" id="KW-0963">Cytoplasm</keyword>
<dbReference type="GO" id="GO:0019556">
    <property type="term" value="P:L-histidine catabolic process to glutamate and formamide"/>
    <property type="evidence" value="ECO:0007669"/>
    <property type="project" value="UniProtKB-UniPathway"/>
</dbReference>
<feature type="modified residue" description="2,3-didehydroalanine (Ser)" evidence="6">
    <location>
        <position position="143"/>
    </location>
</feature>
<dbReference type="UniPathway" id="UPA00379">
    <property type="reaction ID" value="UER00549"/>
</dbReference>
<comment type="similarity">
    <text evidence="6 7">Belongs to the PAL/histidase family.</text>
</comment>
<evidence type="ECO:0000256" key="9">
    <source>
        <dbReference type="RuleBase" id="RU004480"/>
    </source>
</evidence>
<evidence type="ECO:0000256" key="4">
    <source>
        <dbReference type="ARBA" id="ARBA00023239"/>
    </source>
</evidence>
<keyword evidence="12" id="KW-1185">Reference proteome</keyword>
<comment type="catalytic activity">
    <reaction evidence="5 6 8">
        <text>L-histidine = trans-urocanate + NH4(+)</text>
        <dbReference type="Rhea" id="RHEA:21232"/>
        <dbReference type="ChEBI" id="CHEBI:17771"/>
        <dbReference type="ChEBI" id="CHEBI:28938"/>
        <dbReference type="ChEBI" id="CHEBI:57595"/>
        <dbReference type="EC" id="4.3.1.3"/>
    </reaction>
</comment>
<reference evidence="11 12" key="1">
    <citation type="submission" date="2016-09" db="EMBL/GenBank/DDBJ databases">
        <title>Rhizobium oryziradicis sp. nov., isolated from the root of rice.</title>
        <authorList>
            <person name="Zhao J."/>
            <person name="Zhang X."/>
        </authorList>
    </citation>
    <scope>NUCLEOTIDE SEQUENCE [LARGE SCALE GENOMIC DNA]</scope>
    <source>
        <strain evidence="11 12">14971</strain>
    </source>
</reference>
<gene>
    <name evidence="6" type="primary">hutH</name>
    <name evidence="11" type="ORF">BJF91_24195</name>
    <name evidence="10" type="ORF">GGQ71_004908</name>
</gene>
<reference evidence="10 13" key="2">
    <citation type="submission" date="2020-08" db="EMBL/GenBank/DDBJ databases">
        <title>Genomic Encyclopedia of Type Strains, Phase IV (KMG-IV): sequencing the most valuable type-strain genomes for metagenomic binning, comparative biology and taxonomic classification.</title>
        <authorList>
            <person name="Goeker M."/>
        </authorList>
    </citation>
    <scope>NUCLEOTIDE SEQUENCE [LARGE SCALE GENOMIC DNA]</scope>
    <source>
        <strain evidence="10 13">DSM 100021</strain>
    </source>
</reference>
<dbReference type="Gene3D" id="1.20.200.10">
    <property type="entry name" value="Fumarase/aspartase (Central domain)"/>
    <property type="match status" value="1"/>
</dbReference>